<gene>
    <name evidence="2" type="ORF">KE274_14120</name>
</gene>
<feature type="domain" description="SGNH hydrolase-type esterase" evidence="1">
    <location>
        <begin position="69"/>
        <end position="238"/>
    </location>
</feature>
<dbReference type="RefSeq" id="WP_211544766.1">
    <property type="nucleotide sequence ID" value="NZ_JAGTUK010000003.1"/>
</dbReference>
<dbReference type="SUPFAM" id="SSF52266">
    <property type="entry name" value="SGNH hydrolase"/>
    <property type="match status" value="1"/>
</dbReference>
<dbReference type="Proteomes" id="UP000678243">
    <property type="component" value="Unassembled WGS sequence"/>
</dbReference>
<dbReference type="InterPro" id="IPR013830">
    <property type="entry name" value="SGNH_hydro"/>
</dbReference>
<dbReference type="InterPro" id="IPR036514">
    <property type="entry name" value="SGNH_hydro_sf"/>
</dbReference>
<proteinExistence type="predicted"/>
<evidence type="ECO:0000259" key="1">
    <source>
        <dbReference type="Pfam" id="PF13472"/>
    </source>
</evidence>
<sequence length="268" mass="28058">MKAPATRRRLRAAGVATALLLAVTAGVLGVWRPWTPAPSAAPVAAGDDTTAAVIAPAPLALPEDPTVLVFGDSWTYGSAATDPTLGYAYVLADLIHGHTIVNGVRGSGYLKPGLDGPTFGERIAALDPTLDPDLVIIQGSINDRAQGEVGYREAVTAAWDALTALYPDAAIVVLGPAPHELPVGAQTARIDHDLSALAAARGWWYISPVQQHWITEQNYLSVIDVEVGRKHPSTSGHRYLAEKLAAALDELRAAPVTEAGGSETTPDE</sequence>
<comment type="caution">
    <text evidence="2">The sequence shown here is derived from an EMBL/GenBank/DDBJ whole genome shotgun (WGS) entry which is preliminary data.</text>
</comment>
<organism evidence="2 3">
    <name type="scientific">Microbacterium paraoxydans</name>
    <dbReference type="NCBI Taxonomy" id="199592"/>
    <lineage>
        <taxon>Bacteria</taxon>
        <taxon>Bacillati</taxon>
        <taxon>Actinomycetota</taxon>
        <taxon>Actinomycetes</taxon>
        <taxon>Micrococcales</taxon>
        <taxon>Microbacteriaceae</taxon>
        <taxon>Microbacterium</taxon>
    </lineage>
</organism>
<dbReference type="GO" id="GO:0016787">
    <property type="term" value="F:hydrolase activity"/>
    <property type="evidence" value="ECO:0007669"/>
    <property type="project" value="UniProtKB-KW"/>
</dbReference>
<protein>
    <submittedName>
        <fullName evidence="2">SGNH/GDSL hydrolase family protein</fullName>
    </submittedName>
</protein>
<dbReference type="CDD" id="cd00229">
    <property type="entry name" value="SGNH_hydrolase"/>
    <property type="match status" value="1"/>
</dbReference>
<evidence type="ECO:0000313" key="2">
    <source>
        <dbReference type="EMBL" id="MBS0025240.1"/>
    </source>
</evidence>
<name>A0ABS5IQV4_9MICO</name>
<accession>A0ABS5IQV4</accession>
<dbReference type="EMBL" id="JAGTUK010000003">
    <property type="protein sequence ID" value="MBS0025240.1"/>
    <property type="molecule type" value="Genomic_DNA"/>
</dbReference>
<keyword evidence="2" id="KW-0378">Hydrolase</keyword>
<dbReference type="Pfam" id="PF13472">
    <property type="entry name" value="Lipase_GDSL_2"/>
    <property type="match status" value="1"/>
</dbReference>
<keyword evidence="3" id="KW-1185">Reference proteome</keyword>
<evidence type="ECO:0000313" key="3">
    <source>
        <dbReference type="Proteomes" id="UP000678243"/>
    </source>
</evidence>
<dbReference type="Gene3D" id="3.40.50.1110">
    <property type="entry name" value="SGNH hydrolase"/>
    <property type="match status" value="1"/>
</dbReference>
<reference evidence="2 3" key="1">
    <citation type="submission" date="2021-04" db="EMBL/GenBank/DDBJ databases">
        <title>Whole genome analysis of root endophytic bacterium Microbacterium paraoxydans ku-mp colonizing RP-bio226 rice variety.</title>
        <authorList>
            <person name="Ulaganathan K."/>
            <person name="Latha B."/>
        </authorList>
    </citation>
    <scope>NUCLEOTIDE SEQUENCE [LARGE SCALE GENOMIC DNA]</scope>
    <source>
        <strain evidence="3">ku-mp</strain>
    </source>
</reference>